<protein>
    <submittedName>
        <fullName evidence="4">Btz domain-containing protein</fullName>
    </submittedName>
</protein>
<organism evidence="4">
    <name type="scientific">Schistocephalus solidus</name>
    <name type="common">Tapeworm</name>
    <dbReference type="NCBI Taxonomy" id="70667"/>
    <lineage>
        <taxon>Eukaryota</taxon>
        <taxon>Metazoa</taxon>
        <taxon>Spiralia</taxon>
        <taxon>Lophotrochozoa</taxon>
        <taxon>Platyhelminthes</taxon>
        <taxon>Cestoda</taxon>
        <taxon>Eucestoda</taxon>
        <taxon>Diphyllobothriidea</taxon>
        <taxon>Diphyllobothriidae</taxon>
        <taxon>Schistocephalus</taxon>
    </lineage>
</organism>
<name>A0A183SL53_SCHSO</name>
<evidence type="ECO:0000256" key="1">
    <source>
        <dbReference type="SAM" id="MobiDB-lite"/>
    </source>
</evidence>
<feature type="region of interest" description="Disordered" evidence="1">
    <location>
        <begin position="481"/>
        <end position="526"/>
    </location>
</feature>
<dbReference type="Proteomes" id="UP000275846">
    <property type="component" value="Unassembled WGS sequence"/>
</dbReference>
<evidence type="ECO:0000313" key="3">
    <source>
        <dbReference type="Proteomes" id="UP000275846"/>
    </source>
</evidence>
<evidence type="ECO:0000313" key="4">
    <source>
        <dbReference type="WBParaSite" id="SSLN_0000511001-mRNA-1"/>
    </source>
</evidence>
<feature type="compositionally biased region" description="Polar residues" evidence="1">
    <location>
        <begin position="404"/>
        <end position="425"/>
    </location>
</feature>
<keyword evidence="3" id="KW-1185">Reference proteome</keyword>
<gene>
    <name evidence="2" type="ORF">SSLN_LOCUS4951</name>
</gene>
<reference evidence="2 3" key="2">
    <citation type="submission" date="2018-11" db="EMBL/GenBank/DDBJ databases">
        <authorList>
            <consortium name="Pathogen Informatics"/>
        </authorList>
    </citation>
    <scope>NUCLEOTIDE SEQUENCE [LARGE SCALE GENOMIC DNA]</scope>
    <source>
        <strain evidence="2 3">NST_G2</strain>
    </source>
</reference>
<dbReference type="EMBL" id="UYSU01033064">
    <property type="protein sequence ID" value="VDL91336.1"/>
    <property type="molecule type" value="Genomic_DNA"/>
</dbReference>
<feature type="region of interest" description="Disordered" evidence="1">
    <location>
        <begin position="393"/>
        <end position="428"/>
    </location>
</feature>
<feature type="compositionally biased region" description="Acidic residues" evidence="1">
    <location>
        <begin position="1"/>
        <end position="20"/>
    </location>
</feature>
<dbReference type="OrthoDB" id="411372at2759"/>
<reference evidence="4" key="1">
    <citation type="submission" date="2016-06" db="UniProtKB">
        <authorList>
            <consortium name="WormBaseParasite"/>
        </authorList>
    </citation>
    <scope>IDENTIFICATION</scope>
</reference>
<feature type="compositionally biased region" description="Polar residues" evidence="1">
    <location>
        <begin position="21"/>
        <end position="31"/>
    </location>
</feature>
<feature type="compositionally biased region" description="Polar residues" evidence="1">
    <location>
        <begin position="497"/>
        <end position="526"/>
    </location>
</feature>
<sequence>MTEFGEFEEGEVGDLSDFEDSSQAGGRSQPLTPAGNEVDINSGYEDGRKDRENCLAGKGLELCPSPTLVGGRHNINSSDTVACTKGREQGRPGSLLNLLSDDEGPNVPKTPLNAVEESTKGFPTDAGVSRQCLPHGEVAEPYGDIDYRGDNTSCLKIVRGGQLPMGFEQRPPRPDMDLDFDSRPYEFGPRAPPNYNTQRPRIFPPGSCRFPNGVGRPAYRAFGVNLPGMQQEFQRARGPIPSPQNRFGFPPNLSYPRLRSPRPALGRMIEPEKSPITVSQPPPVAASSGENLSTVAQEGQQNDLVDPLMQPVPELTLKGDFVLSVSEQASDDRNARQWRLLPLEIQEKSAYTSLGLASANDPRLVSRVTSDPRLQTGRSKAAFSSAISAIPIVSKDSEREGRSPQPQSNLSSATPTENSDCQTKTGSKRRVKLQLNELANNFVAGASLAQIESKEAPITAVTTGERSYLLDPRLKRRRVVTIEQQQKHQQPDRYSAPPQTMKSPSDEISGSAMQISINGTDSGQPA</sequence>
<evidence type="ECO:0000313" key="2">
    <source>
        <dbReference type="EMBL" id="VDL91336.1"/>
    </source>
</evidence>
<accession>A0A183SL53</accession>
<dbReference type="WBParaSite" id="SSLN_0000511001-mRNA-1">
    <property type="protein sequence ID" value="SSLN_0000511001-mRNA-1"/>
    <property type="gene ID" value="SSLN_0000511001"/>
</dbReference>
<feature type="region of interest" description="Disordered" evidence="1">
    <location>
        <begin position="1"/>
        <end position="51"/>
    </location>
</feature>
<proteinExistence type="predicted"/>
<dbReference type="AlphaFoldDB" id="A0A183SL53"/>